<dbReference type="Pfam" id="PF07873">
    <property type="entry name" value="YabP"/>
    <property type="match status" value="1"/>
</dbReference>
<keyword evidence="2" id="KW-1185">Reference proteome</keyword>
<dbReference type="Proteomes" id="UP000681343">
    <property type="component" value="Plasmid pMM35_01"/>
</dbReference>
<evidence type="ECO:0000313" key="1">
    <source>
        <dbReference type="EMBL" id="BCK79637.1"/>
    </source>
</evidence>
<dbReference type="RefSeq" id="WP_212821329.1">
    <property type="nucleotide sequence ID" value="NZ_AP023416.1"/>
</dbReference>
<gene>
    <name evidence="1" type="ORF">MM35RIKEN_18290</name>
</gene>
<dbReference type="KEGG" id="vfa:MM35RIKEN_18290"/>
<name>A0A810PZZ0_9FIRM</name>
<evidence type="ECO:0000313" key="2">
    <source>
        <dbReference type="Proteomes" id="UP000681343"/>
    </source>
</evidence>
<proteinExistence type="predicted"/>
<dbReference type="EMBL" id="AP023416">
    <property type="protein sequence ID" value="BCK79637.1"/>
    <property type="molecule type" value="Genomic_DNA"/>
</dbReference>
<reference evidence="1" key="1">
    <citation type="submission" date="2020-09" db="EMBL/GenBank/DDBJ databases">
        <title>New species isolated from human feces.</title>
        <authorList>
            <person name="Kitahara M."/>
            <person name="Shigeno Y."/>
            <person name="Shime M."/>
            <person name="Matsumoto Y."/>
            <person name="Nakamura S."/>
            <person name="Motooka D."/>
            <person name="Fukuoka S."/>
            <person name="Nishikawa H."/>
            <person name="Benno Y."/>
        </authorList>
    </citation>
    <scope>NUCLEOTIDE SEQUENCE</scope>
    <source>
        <strain evidence="1">MM35</strain>
        <plasmid evidence="1">pMM35_01</plasmid>
    </source>
</reference>
<accession>A0A810PZZ0</accession>
<dbReference type="AlphaFoldDB" id="A0A810PZZ0"/>
<keyword evidence="1" id="KW-0614">Plasmid</keyword>
<dbReference type="InterPro" id="IPR022476">
    <property type="entry name" value="Spore_YabP/YqfC"/>
</dbReference>
<organism evidence="1 2">
    <name type="scientific">Vescimonas fastidiosa</name>
    <dbReference type="NCBI Taxonomy" id="2714353"/>
    <lineage>
        <taxon>Bacteria</taxon>
        <taxon>Bacillati</taxon>
        <taxon>Bacillota</taxon>
        <taxon>Clostridia</taxon>
        <taxon>Eubacteriales</taxon>
        <taxon>Oscillospiraceae</taxon>
        <taxon>Vescimonas</taxon>
    </lineage>
</organism>
<sequence>MQRRKISQVGQEAVERLDLPPEVAAGVPQVELYGDRQLYMAGHRGVIAYSTEEVAVSGGSLTVRIKGENLQLAAMTDSELRLTGHIEQVELMK</sequence>
<protein>
    <submittedName>
        <fullName evidence="1">Sporulation protein YqfC</fullName>
    </submittedName>
</protein>
<geneLocation type="plasmid" evidence="1 2">
    <name>pMM35_01</name>
</geneLocation>